<keyword evidence="2" id="KW-1185">Reference proteome</keyword>
<dbReference type="Proteomes" id="UP001206925">
    <property type="component" value="Unassembled WGS sequence"/>
</dbReference>
<protein>
    <submittedName>
        <fullName evidence="1">Uncharacterized protein</fullName>
    </submittedName>
</protein>
<sequence>MVDTTVHEYCNHQDDHMMQQRTVSGLELNADLMTVPTYKLQRPTLTQKSQN</sequence>
<proteinExistence type="predicted"/>
<dbReference type="AlphaFoldDB" id="A0AAD5GE64"/>
<accession>A0AAD5GE64</accession>
<name>A0AAD5GE64_AMBAR</name>
<comment type="caution">
    <text evidence="1">The sequence shown here is derived from an EMBL/GenBank/DDBJ whole genome shotgun (WGS) entry which is preliminary data.</text>
</comment>
<dbReference type="EMBL" id="JAMZMK010009178">
    <property type="protein sequence ID" value="KAI7736858.1"/>
    <property type="molecule type" value="Genomic_DNA"/>
</dbReference>
<evidence type="ECO:0000313" key="1">
    <source>
        <dbReference type="EMBL" id="KAI7736858.1"/>
    </source>
</evidence>
<organism evidence="1 2">
    <name type="scientific">Ambrosia artemisiifolia</name>
    <name type="common">Common ragweed</name>
    <dbReference type="NCBI Taxonomy" id="4212"/>
    <lineage>
        <taxon>Eukaryota</taxon>
        <taxon>Viridiplantae</taxon>
        <taxon>Streptophyta</taxon>
        <taxon>Embryophyta</taxon>
        <taxon>Tracheophyta</taxon>
        <taxon>Spermatophyta</taxon>
        <taxon>Magnoliopsida</taxon>
        <taxon>eudicotyledons</taxon>
        <taxon>Gunneridae</taxon>
        <taxon>Pentapetalae</taxon>
        <taxon>asterids</taxon>
        <taxon>campanulids</taxon>
        <taxon>Asterales</taxon>
        <taxon>Asteraceae</taxon>
        <taxon>Asteroideae</taxon>
        <taxon>Heliantheae alliance</taxon>
        <taxon>Heliantheae</taxon>
        <taxon>Ambrosia</taxon>
    </lineage>
</organism>
<evidence type="ECO:0000313" key="2">
    <source>
        <dbReference type="Proteomes" id="UP001206925"/>
    </source>
</evidence>
<gene>
    <name evidence="1" type="ORF">M8C21_013614</name>
</gene>
<reference evidence="1" key="1">
    <citation type="submission" date="2022-06" db="EMBL/GenBank/DDBJ databases">
        <title>Uncovering the hologenomic basis of an extraordinary plant invasion.</title>
        <authorList>
            <person name="Bieker V.C."/>
            <person name="Martin M.D."/>
            <person name="Gilbert T."/>
            <person name="Hodgins K."/>
            <person name="Battlay P."/>
            <person name="Petersen B."/>
            <person name="Wilson J."/>
        </authorList>
    </citation>
    <scope>NUCLEOTIDE SEQUENCE</scope>
    <source>
        <strain evidence="1">AA19_3_7</strain>
        <tissue evidence="1">Leaf</tissue>
    </source>
</reference>